<protein>
    <submittedName>
        <fullName evidence="2">Aminoglycoside phosphotransferase family protein</fullName>
    </submittedName>
</protein>
<dbReference type="SUPFAM" id="SSF56112">
    <property type="entry name" value="Protein kinase-like (PK-like)"/>
    <property type="match status" value="1"/>
</dbReference>
<accession>A0A4P7GHQ0</accession>
<feature type="domain" description="Aminoglycoside phosphotransferase" evidence="1">
    <location>
        <begin position="103"/>
        <end position="167"/>
    </location>
</feature>
<dbReference type="InterPro" id="IPR002575">
    <property type="entry name" value="Aminoglycoside_PTrfase"/>
</dbReference>
<organism evidence="2 3">
    <name type="scientific">Nocardioides euryhalodurans</name>
    <dbReference type="NCBI Taxonomy" id="2518370"/>
    <lineage>
        <taxon>Bacteria</taxon>
        <taxon>Bacillati</taxon>
        <taxon>Actinomycetota</taxon>
        <taxon>Actinomycetes</taxon>
        <taxon>Propionibacteriales</taxon>
        <taxon>Nocardioidaceae</taxon>
        <taxon>Nocardioides</taxon>
    </lineage>
</organism>
<dbReference type="AlphaFoldDB" id="A0A4P7GHQ0"/>
<dbReference type="OrthoDB" id="236897at2"/>
<dbReference type="RefSeq" id="WP_135074057.1">
    <property type="nucleotide sequence ID" value="NZ_CP038267.1"/>
</dbReference>
<dbReference type="GO" id="GO:0016740">
    <property type="term" value="F:transferase activity"/>
    <property type="evidence" value="ECO:0007669"/>
    <property type="project" value="UniProtKB-KW"/>
</dbReference>
<gene>
    <name evidence="2" type="ORF">EXE57_03545</name>
</gene>
<keyword evidence="3" id="KW-1185">Reference proteome</keyword>
<evidence type="ECO:0000313" key="2">
    <source>
        <dbReference type="EMBL" id="QBR91440.1"/>
    </source>
</evidence>
<dbReference type="Proteomes" id="UP000294894">
    <property type="component" value="Chromosome"/>
</dbReference>
<keyword evidence="2" id="KW-0808">Transferase</keyword>
<sequence length="250" mass="27219">MTGTWELVGGDVTIVDDLVLRPARPWTATVHALLAHLCAEGLDCVPEPVGIRDGVEALTWVPGDAGPEAWRHHVDLDGLRSAAALLRRIHDATEGFVPPEGADWAFPPVPGATVVTHGDPGPWNFVWREGVAVALIDWDYASPAPAMDDVAYALETFAPFRPDEEAMESHGFVSPPDRAERARAFSEAYGLGGTAGLVDRVAGRQEVTVDRIAALAERGLEPWAAWVRAGYLDELRGRVRWTRGHRQLLE</sequence>
<evidence type="ECO:0000259" key="1">
    <source>
        <dbReference type="Pfam" id="PF01636"/>
    </source>
</evidence>
<dbReference type="Pfam" id="PF01636">
    <property type="entry name" value="APH"/>
    <property type="match status" value="1"/>
</dbReference>
<dbReference type="EMBL" id="CP038267">
    <property type="protein sequence ID" value="QBR91440.1"/>
    <property type="molecule type" value="Genomic_DNA"/>
</dbReference>
<dbReference type="InterPro" id="IPR011009">
    <property type="entry name" value="Kinase-like_dom_sf"/>
</dbReference>
<dbReference type="KEGG" id="noy:EXE57_03545"/>
<name>A0A4P7GHQ0_9ACTN</name>
<proteinExistence type="predicted"/>
<dbReference type="Gene3D" id="3.90.1200.10">
    <property type="match status" value="1"/>
</dbReference>
<evidence type="ECO:0000313" key="3">
    <source>
        <dbReference type="Proteomes" id="UP000294894"/>
    </source>
</evidence>
<reference evidence="2 3" key="1">
    <citation type="submission" date="2019-03" db="EMBL/GenBank/DDBJ databases">
        <title>Three New Species of Nocardioides, Nocardioides euryhalodurans sp. nov., Nocardioides seonyuensis sp. nov. and Nocardioides eburneoflavus sp. nov., Iolated from Soil.</title>
        <authorList>
            <person name="Roh S.G."/>
            <person name="Lee C."/>
            <person name="Kim M.-K."/>
            <person name="Kim S.B."/>
        </authorList>
    </citation>
    <scope>NUCLEOTIDE SEQUENCE [LARGE SCALE GENOMIC DNA]</scope>
    <source>
        <strain evidence="2 3">MMS17-SY117</strain>
    </source>
</reference>